<protein>
    <submittedName>
        <fullName evidence="2">NAD(P)-dependent alcohol dehydrogenase</fullName>
    </submittedName>
</protein>
<dbReference type="Gene3D" id="3.90.180.10">
    <property type="entry name" value="Medium-chain alcohol dehydrogenases, catalytic domain"/>
    <property type="match status" value="1"/>
</dbReference>
<dbReference type="RefSeq" id="WP_349959241.1">
    <property type="nucleotide sequence ID" value="NZ_CP157961.1"/>
</dbReference>
<keyword evidence="2" id="KW-0614">Plasmid</keyword>
<dbReference type="InterPro" id="IPR020843">
    <property type="entry name" value="ER"/>
</dbReference>
<reference evidence="2" key="1">
    <citation type="submission" date="2024-06" db="EMBL/GenBank/DDBJ databases">
        <authorList>
            <person name="Li T."/>
            <person name="Gao R."/>
        </authorList>
    </citation>
    <scope>NUCLEOTIDE SEQUENCE</scope>
    <source>
        <strain evidence="2">ZPR3</strain>
        <plasmid evidence="2">unnamed1</plasmid>
    </source>
</reference>
<dbReference type="PANTHER" id="PTHR44013">
    <property type="entry name" value="ZINC-TYPE ALCOHOL DEHYDROGENASE-LIKE PROTEIN C16A3.02C"/>
    <property type="match status" value="1"/>
</dbReference>
<gene>
    <name evidence="2" type="ORF">ABM479_24455</name>
</gene>
<dbReference type="SMART" id="SM00829">
    <property type="entry name" value="PKS_ER"/>
    <property type="match status" value="1"/>
</dbReference>
<sequence>MKRIQYYQYGGPEQMKLENFELRPLGKGEMAVKVNFASVNPIDWKVRSGYLKIMTGKKFPRAMGSDISGIVTAVGPGVTRFKRGDAVFGSVRIQDGGALGEAAIAPETFLAKKPDSLSFEEAACLGTPGVTAWNGIVDKAKVTAGQHVFINGCAGAVGEAAVQLALALGATVAGSCSASAVLRMADLGVKPLFDYRTTDLSGIRDRFDVIYDTAGTMDTGTAYGLLRSGGVFLDINPTPGKFVRAIFSRKLKPIVCTARADVLDGIAEAAERGKLRLPIGEIVPLSDAIRIITALESGHKANGKVLVRMD</sequence>
<dbReference type="InterPro" id="IPR052733">
    <property type="entry name" value="Chloroplast_QOR"/>
</dbReference>
<dbReference type="AlphaFoldDB" id="A0AAU7RY83"/>
<dbReference type="EMBL" id="CP157961">
    <property type="protein sequence ID" value="XBT95108.1"/>
    <property type="molecule type" value="Genomic_DNA"/>
</dbReference>
<dbReference type="GO" id="GO:0016491">
    <property type="term" value="F:oxidoreductase activity"/>
    <property type="evidence" value="ECO:0007669"/>
    <property type="project" value="InterPro"/>
</dbReference>
<evidence type="ECO:0000259" key="1">
    <source>
        <dbReference type="SMART" id="SM00829"/>
    </source>
</evidence>
<dbReference type="InterPro" id="IPR013154">
    <property type="entry name" value="ADH-like_N"/>
</dbReference>
<dbReference type="CDD" id="cd08267">
    <property type="entry name" value="MDR1"/>
    <property type="match status" value="1"/>
</dbReference>
<dbReference type="Pfam" id="PF08240">
    <property type="entry name" value="ADH_N"/>
    <property type="match status" value="1"/>
</dbReference>
<dbReference type="InterPro" id="IPR036291">
    <property type="entry name" value="NAD(P)-bd_dom_sf"/>
</dbReference>
<accession>A0AAU7RY83</accession>
<evidence type="ECO:0000313" key="2">
    <source>
        <dbReference type="EMBL" id="XBT95108.1"/>
    </source>
</evidence>
<name>A0AAU7RY83_9HYPH</name>
<organism evidence="2">
    <name type="scientific">Rhizobium sp. ZPR3</name>
    <dbReference type="NCBI Taxonomy" id="3158967"/>
    <lineage>
        <taxon>Bacteria</taxon>
        <taxon>Pseudomonadati</taxon>
        <taxon>Pseudomonadota</taxon>
        <taxon>Alphaproteobacteria</taxon>
        <taxon>Hyphomicrobiales</taxon>
        <taxon>Rhizobiaceae</taxon>
        <taxon>Rhizobium/Agrobacterium group</taxon>
        <taxon>Rhizobium</taxon>
    </lineage>
</organism>
<dbReference type="PANTHER" id="PTHR44013:SF1">
    <property type="entry name" value="ZINC-TYPE ALCOHOL DEHYDROGENASE-LIKE PROTEIN C16A3.02C"/>
    <property type="match status" value="1"/>
</dbReference>
<dbReference type="InterPro" id="IPR011032">
    <property type="entry name" value="GroES-like_sf"/>
</dbReference>
<dbReference type="SUPFAM" id="SSF51735">
    <property type="entry name" value="NAD(P)-binding Rossmann-fold domains"/>
    <property type="match status" value="1"/>
</dbReference>
<feature type="domain" description="Enoyl reductase (ER)" evidence="1">
    <location>
        <begin position="10"/>
        <end position="307"/>
    </location>
</feature>
<proteinExistence type="predicted"/>
<dbReference type="Gene3D" id="3.40.50.720">
    <property type="entry name" value="NAD(P)-binding Rossmann-like Domain"/>
    <property type="match status" value="1"/>
</dbReference>
<geneLocation type="plasmid" evidence="2">
    <name>unnamed1</name>
</geneLocation>
<dbReference type="SUPFAM" id="SSF50129">
    <property type="entry name" value="GroES-like"/>
    <property type="match status" value="1"/>
</dbReference>
<dbReference type="Pfam" id="PF13602">
    <property type="entry name" value="ADH_zinc_N_2"/>
    <property type="match status" value="1"/>
</dbReference>